<dbReference type="Proteomes" id="UP001156601">
    <property type="component" value="Unassembled WGS sequence"/>
</dbReference>
<evidence type="ECO:0000259" key="1">
    <source>
        <dbReference type="Pfam" id="PF01973"/>
    </source>
</evidence>
<accession>A0AA37SYT3</accession>
<dbReference type="EMBL" id="BSOT01000005">
    <property type="protein sequence ID" value="GLR70779.1"/>
    <property type="molecule type" value="Genomic_DNA"/>
</dbReference>
<dbReference type="Pfam" id="PF20157">
    <property type="entry name" value="Maf_flag10_N"/>
    <property type="match status" value="2"/>
</dbReference>
<dbReference type="InterPro" id="IPR045376">
    <property type="entry name" value="Maf_N"/>
</dbReference>
<name>A0AA37SYT3_9ALTE</name>
<feature type="domain" description="6-hydroxymethylpterin diphosphokinase MptE-like" evidence="1">
    <location>
        <begin position="539"/>
        <end position="701"/>
    </location>
</feature>
<dbReference type="PANTHER" id="PTHR41786">
    <property type="entry name" value="MOTILITY ACCESSORY FACTOR MAF"/>
    <property type="match status" value="1"/>
</dbReference>
<proteinExistence type="predicted"/>
<evidence type="ECO:0000313" key="3">
    <source>
        <dbReference type="EMBL" id="GLR70779.1"/>
    </source>
</evidence>
<protein>
    <recommendedName>
        <fullName evidence="5">DUF115 domain-containing protein</fullName>
    </recommendedName>
</protein>
<evidence type="ECO:0000259" key="2">
    <source>
        <dbReference type="Pfam" id="PF20157"/>
    </source>
</evidence>
<sequence length="1212" mass="137577">MLDYIRYHLHDDEEVQQSIEASHGEALQQNLQWSLVAFDKFLPNLAAFLRRFSPKTTSVFLNKHAKQNIVNFSTGKVLYPLDVDAQIKQQVEHWALHAAYLKYDEHISYLTLDDAATLDSATNYISKIEAKAEHIDTLAILGLGKGEHLALLYERLRPTQIIVYETDLHQLYCSAISFDWQGFLTRLHDDGAMIFMQVPHDGSSLQDDLEELRQHLASQGRKVSDVLVFQHTRTETFNEIMRLLRNPKQVDTSANRYLSNTPFWTNACDLSEWETLENGSEALTQNLAALKKYYPDLHEVFATYEPNIWLPVQHKYSKQISLFNRIHLCLYSPNAKDAANAQVEEFSRFPNRESLIMGYAGNKLNHFYFNQFYNECGAVLAAQAEEKSQLPDEIPVLILFGIGNGYLPEAMFGAHTVQNVLLNEPNPEFFYWSLLVSDWASIFTHIDENEHHIYLNIGQLDANLISQYTYQFALIGNHLITNSYMLQGYESAQIQEKLVELRNTLSTLFAISDNFDHSFYGLSHFKYSVEAQIPYLSKTIDEHKGAYAQHPVFIVGNGPSLDQCVEQIKACSGEAIVVSCGTALKTLHSHGITPDFHAEIELYRANFDWISRVDDSAYLKNITLISVDGIHPDNTALFKDTLLAFKNGEASTSISKFLLEDFPFRSLQAAYPTVANFALSLFCHAGFGEIYLFGVDLGFKDPDVHHSKASGYYNKGKSLFKRASNNEEQQSLVVPGNFCPQVYTKFEFRLSKTMLEQLTDQFAVDCYNCSDGAKVEKTIPLPVDDVFIVKSAEQKEKALAAFRQCFLPIAPAFIDAFSQRFEPENFSDVLSSLINTLPTDFVKTNEIEDLIVSYTSDKLFDSQAGEIFFHVLFSSTKSCFLAALGKVISQQEDAKVLASANFILAAWRDLLLRAKSLFELPAPVFDISVAFPELREEIHINRLQSANVDANMADRPILFSFDHQLRLLIQLTQEKAEQTVSIRTADEHECALQSMFRFADEIDTPDLNNAIIVIQSEDEMSQLFDAFTDIVTSTALILTSSPRLFSVLLARCQRSQGLSCLYYDYLSLLHLKDALPLFKQGQLALPDPQLVGHEILARFAQRAQYCGMAIKPRFNMTPYIRTRSSDEKHPNHFPVFSELTQTLNSTSNVLLFKHFVAVSRKEIESGTVLDCYDNRGVLINRPLYSGDLSDYGYYSVNVSQVTERLEELQKRV</sequence>
<reference evidence="3" key="2">
    <citation type="submission" date="2023-01" db="EMBL/GenBank/DDBJ databases">
        <title>Draft genome sequence of Agaribacter marinus strain NBRC 110023.</title>
        <authorList>
            <person name="Sun Q."/>
            <person name="Mori K."/>
        </authorList>
    </citation>
    <scope>NUCLEOTIDE SEQUENCE</scope>
    <source>
        <strain evidence="3">NBRC 110023</strain>
    </source>
</reference>
<dbReference type="PANTHER" id="PTHR41786:SF1">
    <property type="entry name" value="6-HYDROXYMETHYLPTERIN DIPHOSPHOKINASE MPTE-LIKE DOMAIN-CONTAINING PROTEIN"/>
    <property type="match status" value="1"/>
</dbReference>
<evidence type="ECO:0008006" key="5">
    <source>
        <dbReference type="Google" id="ProtNLM"/>
    </source>
</evidence>
<feature type="domain" description="Glycosyltransferase Maf N-terminal" evidence="2">
    <location>
        <begin position="35"/>
        <end position="247"/>
    </location>
</feature>
<keyword evidence="4" id="KW-1185">Reference proteome</keyword>
<dbReference type="AlphaFoldDB" id="A0AA37SYT3"/>
<feature type="domain" description="Glycosyltransferase Maf N-terminal" evidence="2">
    <location>
        <begin position="284"/>
        <end position="508"/>
    </location>
</feature>
<organism evidence="3 4">
    <name type="scientific">Agaribacter marinus</name>
    <dbReference type="NCBI Taxonomy" id="1431249"/>
    <lineage>
        <taxon>Bacteria</taxon>
        <taxon>Pseudomonadati</taxon>
        <taxon>Pseudomonadota</taxon>
        <taxon>Gammaproteobacteria</taxon>
        <taxon>Alteromonadales</taxon>
        <taxon>Alteromonadaceae</taxon>
        <taxon>Agaribacter</taxon>
    </lineage>
</organism>
<dbReference type="Pfam" id="PF01973">
    <property type="entry name" value="MptE-like"/>
    <property type="match status" value="1"/>
</dbReference>
<dbReference type="Gene3D" id="3.90.1480.10">
    <property type="entry name" value="Alpha-2,3-sialyltransferase"/>
    <property type="match status" value="1"/>
</dbReference>
<evidence type="ECO:0000313" key="4">
    <source>
        <dbReference type="Proteomes" id="UP001156601"/>
    </source>
</evidence>
<comment type="caution">
    <text evidence="3">The sequence shown here is derived from an EMBL/GenBank/DDBJ whole genome shotgun (WGS) entry which is preliminary data.</text>
</comment>
<reference evidence="3" key="1">
    <citation type="journal article" date="2014" name="Int. J. Syst. Evol. Microbiol.">
        <title>Complete genome sequence of Corynebacterium casei LMG S-19264T (=DSM 44701T), isolated from a smear-ripened cheese.</title>
        <authorList>
            <consortium name="US DOE Joint Genome Institute (JGI-PGF)"/>
            <person name="Walter F."/>
            <person name="Albersmeier A."/>
            <person name="Kalinowski J."/>
            <person name="Ruckert C."/>
        </authorList>
    </citation>
    <scope>NUCLEOTIDE SEQUENCE</scope>
    <source>
        <strain evidence="3">NBRC 110023</strain>
    </source>
</reference>
<dbReference type="RefSeq" id="WP_284217058.1">
    <property type="nucleotide sequence ID" value="NZ_BSOT01000005.1"/>
</dbReference>
<gene>
    <name evidence="3" type="ORF">GCM10007852_16870</name>
</gene>
<dbReference type="InterPro" id="IPR002826">
    <property type="entry name" value="MptE-like"/>
</dbReference>